<evidence type="ECO:0000259" key="13">
    <source>
        <dbReference type="PROSITE" id="PS52004"/>
    </source>
</evidence>
<dbReference type="Pfam" id="PF02801">
    <property type="entry name" value="Ketoacyl-synt_C"/>
    <property type="match status" value="1"/>
</dbReference>
<organism evidence="14 15">
    <name type="scientific">Marinobacter qingdaonensis</name>
    <dbReference type="NCBI Taxonomy" id="3108486"/>
    <lineage>
        <taxon>Bacteria</taxon>
        <taxon>Pseudomonadati</taxon>
        <taxon>Pseudomonadota</taxon>
        <taxon>Gammaproteobacteria</taxon>
        <taxon>Pseudomonadales</taxon>
        <taxon>Marinobacteraceae</taxon>
        <taxon>Marinobacter</taxon>
    </lineage>
</organism>
<evidence type="ECO:0000256" key="7">
    <source>
        <dbReference type="ARBA" id="ARBA00022832"/>
    </source>
</evidence>
<dbReference type="GO" id="GO:0004315">
    <property type="term" value="F:3-oxoacyl-[acyl-carrier-protein] synthase activity"/>
    <property type="evidence" value="ECO:0007669"/>
    <property type="project" value="UniProtKB-EC"/>
</dbReference>
<dbReference type="InterPro" id="IPR020841">
    <property type="entry name" value="PKS_Beta-ketoAc_synthase_dom"/>
</dbReference>
<dbReference type="EMBL" id="JAYDCJ010000003">
    <property type="protein sequence ID" value="MEA1081633.1"/>
    <property type="molecule type" value="Genomic_DNA"/>
</dbReference>
<dbReference type="PIRSF" id="PIRSF000447">
    <property type="entry name" value="KAS_II"/>
    <property type="match status" value="1"/>
</dbReference>
<dbReference type="EC" id="2.3.1.179" evidence="3 11"/>
<evidence type="ECO:0000256" key="1">
    <source>
        <dbReference type="ARBA" id="ARBA00005194"/>
    </source>
</evidence>
<evidence type="ECO:0000256" key="12">
    <source>
        <dbReference type="RuleBase" id="RU003694"/>
    </source>
</evidence>
<gene>
    <name evidence="14" type="primary">fabF</name>
    <name evidence="14" type="ORF">U5822_13210</name>
</gene>
<dbReference type="PROSITE" id="PS52004">
    <property type="entry name" value="KS3_2"/>
    <property type="match status" value="1"/>
</dbReference>
<dbReference type="InterPro" id="IPR017568">
    <property type="entry name" value="3-oxoacyl-ACP_synth-2"/>
</dbReference>
<evidence type="ECO:0000313" key="15">
    <source>
        <dbReference type="Proteomes" id="UP001305746"/>
    </source>
</evidence>
<dbReference type="Pfam" id="PF00109">
    <property type="entry name" value="ketoacyl-synt"/>
    <property type="match status" value="1"/>
</dbReference>
<dbReference type="RefSeq" id="WP_322856084.1">
    <property type="nucleotide sequence ID" value="NZ_JAYDCJ010000003.1"/>
</dbReference>
<comment type="catalytic activity">
    <reaction evidence="11">
        <text>a fatty acyl-[ACP] + malonyl-[ACP] + H(+) = a 3-oxoacyl-[ACP] + holo-[ACP] + CO2</text>
        <dbReference type="Rhea" id="RHEA:22836"/>
        <dbReference type="Rhea" id="RHEA-COMP:9623"/>
        <dbReference type="Rhea" id="RHEA-COMP:9685"/>
        <dbReference type="Rhea" id="RHEA-COMP:9916"/>
        <dbReference type="Rhea" id="RHEA-COMP:14125"/>
        <dbReference type="ChEBI" id="CHEBI:15378"/>
        <dbReference type="ChEBI" id="CHEBI:16526"/>
        <dbReference type="ChEBI" id="CHEBI:64479"/>
        <dbReference type="ChEBI" id="CHEBI:78449"/>
        <dbReference type="ChEBI" id="CHEBI:78776"/>
        <dbReference type="ChEBI" id="CHEBI:138651"/>
    </reaction>
</comment>
<comment type="caution">
    <text evidence="14">The sequence shown here is derived from an EMBL/GenBank/DDBJ whole genome shotgun (WGS) entry which is preliminary data.</text>
</comment>
<dbReference type="Gene3D" id="3.40.47.10">
    <property type="match status" value="1"/>
</dbReference>
<evidence type="ECO:0000256" key="4">
    <source>
        <dbReference type="ARBA" id="ARBA00014657"/>
    </source>
</evidence>
<keyword evidence="9 11" id="KW-0275">Fatty acid biosynthesis</keyword>
<dbReference type="Proteomes" id="UP001305746">
    <property type="component" value="Unassembled WGS sequence"/>
</dbReference>
<dbReference type="PANTHER" id="PTHR11712:SF336">
    <property type="entry name" value="3-OXOACYL-[ACYL-CARRIER-PROTEIN] SYNTHASE, MITOCHONDRIAL"/>
    <property type="match status" value="1"/>
</dbReference>
<reference evidence="14 15" key="1">
    <citation type="submission" date="2023-12" db="EMBL/GenBank/DDBJ databases">
        <title>Marinobacter qingdaonensis sp. nov., isolated from the intertidal sediment of Qingdao, PR China.</title>
        <authorList>
            <person name="Li Y."/>
        </authorList>
    </citation>
    <scope>NUCLEOTIDE SEQUENCE [LARGE SCALE GENOMIC DNA]</scope>
    <source>
        <strain evidence="14 15">ASW11-75</strain>
    </source>
</reference>
<evidence type="ECO:0000256" key="9">
    <source>
        <dbReference type="ARBA" id="ARBA00023160"/>
    </source>
</evidence>
<dbReference type="InterPro" id="IPR000794">
    <property type="entry name" value="Beta-ketoacyl_synthase"/>
</dbReference>
<accession>A0ABU5P0N9</accession>
<evidence type="ECO:0000256" key="6">
    <source>
        <dbReference type="ARBA" id="ARBA00022679"/>
    </source>
</evidence>
<dbReference type="CDD" id="cd00834">
    <property type="entry name" value="KAS_I_II"/>
    <property type="match status" value="1"/>
</dbReference>
<keyword evidence="6 11" id="KW-0808">Transferase</keyword>
<evidence type="ECO:0000256" key="10">
    <source>
        <dbReference type="ARBA" id="ARBA00023315"/>
    </source>
</evidence>
<feature type="domain" description="Ketosynthase family 3 (KS3)" evidence="13">
    <location>
        <begin position="3"/>
        <end position="412"/>
    </location>
</feature>
<keyword evidence="15" id="KW-1185">Reference proteome</keyword>
<proteinExistence type="inferred from homology"/>
<dbReference type="PROSITE" id="PS00606">
    <property type="entry name" value="KS3_1"/>
    <property type="match status" value="1"/>
</dbReference>
<comment type="function">
    <text evidence="11">Involved in the type II fatty acid elongation cycle. Catalyzes the elongation of a wide range of acyl-ACP by the addition of two carbons from malonyl-ACP to an acyl acceptor. Can efficiently catalyze the conversion of palmitoleoyl-ACP (cis-hexadec-9-enoyl-ACP) to cis-vaccenoyl-ACP (cis-octadec-11-enoyl-ACP), an essential step in the thermal regulation of fatty acid composition.</text>
</comment>
<dbReference type="InterPro" id="IPR018201">
    <property type="entry name" value="Ketoacyl_synth_AS"/>
</dbReference>
<dbReference type="InterPro" id="IPR014031">
    <property type="entry name" value="Ketoacyl_synth_C"/>
</dbReference>
<comment type="similarity">
    <text evidence="2 11 12">Belongs to the thiolase-like superfamily. Beta-ketoacyl-ACP synthases family.</text>
</comment>
<keyword evidence="8" id="KW-0443">Lipid metabolism</keyword>
<evidence type="ECO:0000313" key="14">
    <source>
        <dbReference type="EMBL" id="MEA1081633.1"/>
    </source>
</evidence>
<dbReference type="InterPro" id="IPR014030">
    <property type="entry name" value="Ketoacyl_synth_N"/>
</dbReference>
<dbReference type="InterPro" id="IPR016039">
    <property type="entry name" value="Thiolase-like"/>
</dbReference>
<comment type="catalytic activity">
    <reaction evidence="11">
        <text>(9Z)-hexadecenoyl-[ACP] + malonyl-[ACP] + H(+) = 3-oxo-(11Z)-octadecenoyl-[ACP] + holo-[ACP] + CO2</text>
        <dbReference type="Rhea" id="RHEA:55040"/>
        <dbReference type="Rhea" id="RHEA-COMP:9623"/>
        <dbReference type="Rhea" id="RHEA-COMP:9685"/>
        <dbReference type="Rhea" id="RHEA-COMP:10800"/>
        <dbReference type="Rhea" id="RHEA-COMP:14074"/>
        <dbReference type="ChEBI" id="CHEBI:15378"/>
        <dbReference type="ChEBI" id="CHEBI:16526"/>
        <dbReference type="ChEBI" id="CHEBI:64479"/>
        <dbReference type="ChEBI" id="CHEBI:78449"/>
        <dbReference type="ChEBI" id="CHEBI:83989"/>
        <dbReference type="ChEBI" id="CHEBI:138538"/>
        <dbReference type="EC" id="2.3.1.179"/>
    </reaction>
</comment>
<sequence>MSKRRVVITGMGMLSPLGNDVQSSWEGVQSGRSGIGMIERFDASGYSTRIGGAIKNLDLEPWLSSKEARKLDAFIHYGLIAAQQAVDDSGLADYDGLDKDRAGIAIGSGIGGLEYIEKNVITMEKSGPRKVSPFFVPASVINMISGNAAIRFGYRGPNIAIVTACTTGTHNIGYAARTIAYGDADVMLAGGSEMATTRTGIAAFSAARALSTRNEEPEKASRPWDRERDGFVLSDGAGVMVLEDLEHARKRGATIYGEIVGFGMSDDAHHITAPPETGEGAARSMKNALRDAGLDPAQVDYINAHGTSTQVGDVAEVAAVKSVFGDHASKLAMSSTKSMTGHLLGAAGAVEGIFSVLALRDGVLPPTINLDNPDEGCDLDFVANQSRKSDARVALSNSFGFGGTNGTLIFRRFED</sequence>
<evidence type="ECO:0000256" key="2">
    <source>
        <dbReference type="ARBA" id="ARBA00008467"/>
    </source>
</evidence>
<dbReference type="SUPFAM" id="SSF53901">
    <property type="entry name" value="Thiolase-like"/>
    <property type="match status" value="2"/>
</dbReference>
<evidence type="ECO:0000256" key="8">
    <source>
        <dbReference type="ARBA" id="ARBA00023098"/>
    </source>
</evidence>
<name>A0ABU5P0N9_9GAMM</name>
<protein>
    <recommendedName>
        <fullName evidence="4 11">3-oxoacyl-[acyl-carrier-protein] synthase 2</fullName>
        <ecNumber evidence="3 11">2.3.1.179</ecNumber>
    </recommendedName>
</protein>
<dbReference type="SMART" id="SM00825">
    <property type="entry name" value="PKS_KS"/>
    <property type="match status" value="1"/>
</dbReference>
<evidence type="ECO:0000256" key="11">
    <source>
        <dbReference type="PIRNR" id="PIRNR000447"/>
    </source>
</evidence>
<dbReference type="NCBIfam" id="TIGR03150">
    <property type="entry name" value="fabF"/>
    <property type="match status" value="1"/>
</dbReference>
<comment type="pathway">
    <text evidence="1 11">Lipid metabolism; fatty acid biosynthesis.</text>
</comment>
<dbReference type="NCBIfam" id="NF005589">
    <property type="entry name" value="PRK07314.1"/>
    <property type="match status" value="1"/>
</dbReference>
<keyword evidence="5 11" id="KW-0444">Lipid biosynthesis</keyword>
<keyword evidence="7" id="KW-0276">Fatty acid metabolism</keyword>
<dbReference type="PANTHER" id="PTHR11712">
    <property type="entry name" value="POLYKETIDE SYNTHASE-RELATED"/>
    <property type="match status" value="1"/>
</dbReference>
<evidence type="ECO:0000256" key="3">
    <source>
        <dbReference type="ARBA" id="ARBA00012356"/>
    </source>
</evidence>
<evidence type="ECO:0000256" key="5">
    <source>
        <dbReference type="ARBA" id="ARBA00022516"/>
    </source>
</evidence>
<keyword evidence="10 11" id="KW-0012">Acyltransferase</keyword>
<dbReference type="NCBIfam" id="NF004970">
    <property type="entry name" value="PRK06333.1"/>
    <property type="match status" value="1"/>
</dbReference>